<gene>
    <name evidence="7" type="ORF">PPNO1_LOCUS7405</name>
</gene>
<comment type="subcellular location">
    <subcellularLocation>
        <location evidence="1">Membrane</location>
        <topology evidence="1">Multi-pass membrane protein</topology>
    </subcellularLocation>
</comment>
<dbReference type="SUPFAM" id="SSF103473">
    <property type="entry name" value="MFS general substrate transporter"/>
    <property type="match status" value="1"/>
</dbReference>
<feature type="transmembrane region" description="Helical" evidence="6">
    <location>
        <begin position="56"/>
        <end position="76"/>
    </location>
</feature>
<feature type="transmembrane region" description="Helical" evidence="6">
    <location>
        <begin position="25"/>
        <end position="44"/>
    </location>
</feature>
<dbReference type="GO" id="GO:0022857">
    <property type="term" value="F:transmembrane transporter activity"/>
    <property type="evidence" value="ECO:0007669"/>
    <property type="project" value="TreeGrafter"/>
</dbReference>
<dbReference type="Proteomes" id="UP000838763">
    <property type="component" value="Unassembled WGS sequence"/>
</dbReference>
<accession>A0A9P1H9M9</accession>
<keyword evidence="3 6" id="KW-0812">Transmembrane</keyword>
<dbReference type="GO" id="GO:0016020">
    <property type="term" value="C:membrane"/>
    <property type="evidence" value="ECO:0007669"/>
    <property type="project" value="UniProtKB-SubCell"/>
</dbReference>
<evidence type="ECO:0000256" key="4">
    <source>
        <dbReference type="ARBA" id="ARBA00022989"/>
    </source>
</evidence>
<sequence>MVLGPMSNAQISANVVSDTARSSAIGFNVMMGNIGGLASTWSYISWDGPDYHIGNGLNLAAASAILIIATLAWLWMKRDNKRRDGRNAEEELAGMSPAEIADLDWKHPGFRWRT</sequence>
<dbReference type="PANTHER" id="PTHR43791">
    <property type="entry name" value="PERMEASE-RELATED"/>
    <property type="match status" value="1"/>
</dbReference>
<evidence type="ECO:0000313" key="7">
    <source>
        <dbReference type="EMBL" id="CAI4217805.1"/>
    </source>
</evidence>
<keyword evidence="5 6" id="KW-0472">Membrane</keyword>
<protein>
    <submittedName>
        <fullName evidence="7">Uncharacterized protein</fullName>
    </submittedName>
</protein>
<reference evidence="7" key="1">
    <citation type="submission" date="2022-11" db="EMBL/GenBank/DDBJ databases">
        <authorList>
            <person name="Scott C."/>
            <person name="Bruce N."/>
        </authorList>
    </citation>
    <scope>NUCLEOTIDE SEQUENCE</scope>
</reference>
<dbReference type="EMBL" id="CALLCH030000017">
    <property type="protein sequence ID" value="CAI4217805.1"/>
    <property type="molecule type" value="Genomic_DNA"/>
</dbReference>
<dbReference type="InterPro" id="IPR036259">
    <property type="entry name" value="MFS_trans_sf"/>
</dbReference>
<dbReference type="OrthoDB" id="2985014at2759"/>
<evidence type="ECO:0000256" key="6">
    <source>
        <dbReference type="SAM" id="Phobius"/>
    </source>
</evidence>
<keyword evidence="8" id="KW-1185">Reference proteome</keyword>
<evidence type="ECO:0000313" key="8">
    <source>
        <dbReference type="Proteomes" id="UP000838763"/>
    </source>
</evidence>
<evidence type="ECO:0000256" key="3">
    <source>
        <dbReference type="ARBA" id="ARBA00022692"/>
    </source>
</evidence>
<keyword evidence="2" id="KW-0813">Transport</keyword>
<dbReference type="AlphaFoldDB" id="A0A9P1H9M9"/>
<evidence type="ECO:0000256" key="5">
    <source>
        <dbReference type="ARBA" id="ARBA00023136"/>
    </source>
</evidence>
<organism evidence="7 8">
    <name type="scientific">Parascedosporium putredinis</name>
    <dbReference type="NCBI Taxonomy" id="1442378"/>
    <lineage>
        <taxon>Eukaryota</taxon>
        <taxon>Fungi</taxon>
        <taxon>Dikarya</taxon>
        <taxon>Ascomycota</taxon>
        <taxon>Pezizomycotina</taxon>
        <taxon>Sordariomycetes</taxon>
        <taxon>Hypocreomycetidae</taxon>
        <taxon>Microascales</taxon>
        <taxon>Microascaceae</taxon>
        <taxon>Parascedosporium</taxon>
    </lineage>
</organism>
<dbReference type="PANTHER" id="PTHR43791:SF48">
    <property type="entry name" value="TRANSPORTER, PUTATIVE (AFU_ORTHOLOGUE AFUA_4G01000)-RELATED"/>
    <property type="match status" value="1"/>
</dbReference>
<evidence type="ECO:0000256" key="2">
    <source>
        <dbReference type="ARBA" id="ARBA00022448"/>
    </source>
</evidence>
<evidence type="ECO:0000256" key="1">
    <source>
        <dbReference type="ARBA" id="ARBA00004141"/>
    </source>
</evidence>
<name>A0A9P1H9M9_9PEZI</name>
<keyword evidence="4 6" id="KW-1133">Transmembrane helix</keyword>
<proteinExistence type="predicted"/>
<comment type="caution">
    <text evidence="7">The sequence shown here is derived from an EMBL/GenBank/DDBJ whole genome shotgun (WGS) entry which is preliminary data.</text>
</comment>